<feature type="region of interest" description="Disordered" evidence="1">
    <location>
        <begin position="162"/>
        <end position="214"/>
    </location>
</feature>
<evidence type="ECO:0000313" key="4">
    <source>
        <dbReference type="EMBL" id="KAJ9665054.1"/>
    </source>
</evidence>
<sequence length="319" mass="33081">MSLASLLAAIFLFQYTIAQDQPRCYYPDGSLDTDGYVCNTTAVRTGGHSSCCRHDDACYASGTCLQDWSGVTYRQSCTDSSWRSEDCPSQCLIPEAMAGAIWIQSCSMKNKTACCVTGDTGSCCEGSTFEWAPGYIIAVINGDGTNRLTPYVDVNGSTQGATSTTASLSSTSSTSASVSTTSSDGTFPASGSAASATTTASTTPSPTSSPSSTTARTVGLAVGIPVGIIALAILIAFIISARRLKQQRAHTKNLEEKLTYAEMQRHGNGPGGQHFMQNPPPGYAQPRNTPYEMPGEVAASEVGGEGPSGGVISPGTPKP</sequence>
<evidence type="ECO:0008006" key="6">
    <source>
        <dbReference type="Google" id="ProtNLM"/>
    </source>
</evidence>
<feature type="signal peptide" evidence="3">
    <location>
        <begin position="1"/>
        <end position="18"/>
    </location>
</feature>
<evidence type="ECO:0000313" key="5">
    <source>
        <dbReference type="Proteomes" id="UP001172684"/>
    </source>
</evidence>
<feature type="region of interest" description="Disordered" evidence="1">
    <location>
        <begin position="268"/>
        <end position="319"/>
    </location>
</feature>
<feature type="compositionally biased region" description="Low complexity" evidence="1">
    <location>
        <begin position="310"/>
        <end position="319"/>
    </location>
</feature>
<keyword evidence="2" id="KW-0472">Membrane</keyword>
<keyword evidence="2" id="KW-0812">Transmembrane</keyword>
<protein>
    <recommendedName>
        <fullName evidence="6">Mid2 domain-containing protein</fullName>
    </recommendedName>
</protein>
<feature type="chain" id="PRO_5045042770" description="Mid2 domain-containing protein" evidence="3">
    <location>
        <begin position="19"/>
        <end position="319"/>
    </location>
</feature>
<name>A0ABQ9NRL0_9PEZI</name>
<evidence type="ECO:0000256" key="3">
    <source>
        <dbReference type="SAM" id="SignalP"/>
    </source>
</evidence>
<accession>A0ABQ9NRL0</accession>
<gene>
    <name evidence="4" type="ORF">H2201_004920</name>
</gene>
<dbReference type="Proteomes" id="UP001172684">
    <property type="component" value="Unassembled WGS sequence"/>
</dbReference>
<dbReference type="EMBL" id="JAPDRL010000033">
    <property type="protein sequence ID" value="KAJ9665054.1"/>
    <property type="molecule type" value="Genomic_DNA"/>
</dbReference>
<feature type="transmembrane region" description="Helical" evidence="2">
    <location>
        <begin position="218"/>
        <end position="239"/>
    </location>
</feature>
<keyword evidence="3" id="KW-0732">Signal</keyword>
<evidence type="ECO:0000256" key="2">
    <source>
        <dbReference type="SAM" id="Phobius"/>
    </source>
</evidence>
<comment type="caution">
    <text evidence="4">The sequence shown here is derived from an EMBL/GenBank/DDBJ whole genome shotgun (WGS) entry which is preliminary data.</text>
</comment>
<keyword evidence="5" id="KW-1185">Reference proteome</keyword>
<evidence type="ECO:0000256" key="1">
    <source>
        <dbReference type="SAM" id="MobiDB-lite"/>
    </source>
</evidence>
<proteinExistence type="predicted"/>
<keyword evidence="2" id="KW-1133">Transmembrane helix</keyword>
<organism evidence="4 5">
    <name type="scientific">Coniosporium apollinis</name>
    <dbReference type="NCBI Taxonomy" id="61459"/>
    <lineage>
        <taxon>Eukaryota</taxon>
        <taxon>Fungi</taxon>
        <taxon>Dikarya</taxon>
        <taxon>Ascomycota</taxon>
        <taxon>Pezizomycotina</taxon>
        <taxon>Dothideomycetes</taxon>
        <taxon>Dothideomycetes incertae sedis</taxon>
        <taxon>Coniosporium</taxon>
    </lineage>
</organism>
<reference evidence="4" key="1">
    <citation type="submission" date="2022-10" db="EMBL/GenBank/DDBJ databases">
        <title>Culturing micro-colonial fungi from biological soil crusts in the Mojave desert and describing Neophaeococcomyces mojavensis, and introducing the new genera and species Taxawa tesnikishii.</title>
        <authorList>
            <person name="Kurbessoian T."/>
            <person name="Stajich J.E."/>
        </authorList>
    </citation>
    <scope>NUCLEOTIDE SEQUENCE</scope>
    <source>
        <strain evidence="4">TK_1</strain>
    </source>
</reference>